<reference evidence="7 8" key="1">
    <citation type="submission" date="2020-08" db="EMBL/GenBank/DDBJ databases">
        <authorList>
            <person name="Liu C."/>
            <person name="Sun Q."/>
        </authorList>
    </citation>
    <scope>NUCLEOTIDE SEQUENCE [LARGE SCALE GENOMIC DNA]</scope>
    <source>
        <strain evidence="7 8">NSJ-45</strain>
    </source>
</reference>
<dbReference type="Pfam" id="PF03706">
    <property type="entry name" value="LPG_synthase_TM"/>
    <property type="match status" value="1"/>
</dbReference>
<keyword evidence="5 6" id="KW-0472">Membrane</keyword>
<name>A0ABR7K2F8_9FIRM</name>
<protein>
    <recommendedName>
        <fullName evidence="6">Phosphatidylglycerol lysyltransferase</fullName>
        <ecNumber evidence="6">2.3.2.3</ecNumber>
    </recommendedName>
    <alternativeName>
        <fullName evidence="6">Lysylphosphatidylglycerol synthase</fullName>
    </alternativeName>
</protein>
<evidence type="ECO:0000256" key="2">
    <source>
        <dbReference type="ARBA" id="ARBA00022475"/>
    </source>
</evidence>
<feature type="transmembrane region" description="Helical" evidence="6">
    <location>
        <begin position="12"/>
        <end position="28"/>
    </location>
</feature>
<feature type="transmembrane region" description="Helical" evidence="6">
    <location>
        <begin position="158"/>
        <end position="181"/>
    </location>
</feature>
<dbReference type="Proteomes" id="UP000611796">
    <property type="component" value="Unassembled WGS sequence"/>
</dbReference>
<evidence type="ECO:0000313" key="7">
    <source>
        <dbReference type="EMBL" id="MBC6003286.1"/>
    </source>
</evidence>
<keyword evidence="8" id="KW-1185">Reference proteome</keyword>
<dbReference type="RefSeq" id="WP_187005557.1">
    <property type="nucleotide sequence ID" value="NZ_JACRWD010000001.1"/>
</dbReference>
<comment type="similarity">
    <text evidence="6">Belongs to the LPG synthase family.</text>
</comment>
<feature type="transmembrane region" description="Helical" evidence="6">
    <location>
        <begin position="48"/>
        <end position="70"/>
    </location>
</feature>
<proteinExistence type="inferred from homology"/>
<comment type="caution">
    <text evidence="7">The sequence shown here is derived from an EMBL/GenBank/DDBJ whole genome shotgun (WGS) entry which is preliminary data.</text>
</comment>
<keyword evidence="6" id="KW-0808">Transferase</keyword>
<feature type="transmembrane region" description="Helical" evidence="6">
    <location>
        <begin position="313"/>
        <end position="337"/>
    </location>
</feature>
<sequence length="351" mass="40349">MDILSKRQKDILQYTFLLFLIVLTTYIVSTTLDISILPDIIKIIDFKYILLGFGLVLLYILLEGYIIKIILNSIHNTKCKFLGFKVGTIGLYYNLVTPLASGSQPMQVYVLNKFNVPISKAIAVIVNKTVVFQTIVTVYTGILLLINCIYLKNQMNSIMLLISTGMIMNIIMLSFGFLIIYNPKKTKFIVNLILDILKKIKILKKLENKRNNIDKFIDEYYYSVRLFLKDKKNLIKALTLTIIQLTFHFSIAYCIYKSFNLTSASFIQMVALQAFLYMAVSPVPTPGNVGANEIVFFTIFKGIFPKDLIGYSVFVYGIFVYYFILLFCGICTIIIHYKMKKCKASYSKYIY</sequence>
<evidence type="ECO:0000256" key="6">
    <source>
        <dbReference type="RuleBase" id="RU363042"/>
    </source>
</evidence>
<feature type="transmembrane region" description="Helical" evidence="6">
    <location>
        <begin position="234"/>
        <end position="256"/>
    </location>
</feature>
<keyword evidence="2" id="KW-1003">Cell membrane</keyword>
<gene>
    <name evidence="6" type="primary">mprF</name>
    <name evidence="7" type="ORF">H8891_05700</name>
</gene>
<feature type="transmembrane region" description="Helical" evidence="6">
    <location>
        <begin position="121"/>
        <end position="146"/>
    </location>
</feature>
<keyword evidence="3 6" id="KW-0812">Transmembrane</keyword>
<dbReference type="PANTHER" id="PTHR37693">
    <property type="entry name" value="PHOSPHATIDYLGLYCEROL LYSYLTRANSFERASE"/>
    <property type="match status" value="1"/>
</dbReference>
<comment type="subcellular location">
    <subcellularLocation>
        <location evidence="1 6">Cell membrane</location>
        <topology evidence="1 6">Multi-pass membrane protein</topology>
    </subcellularLocation>
</comment>
<comment type="function">
    <text evidence="6">Catalyzes the transfer of a lysyl group from L-lysyl-tRNA(Lys) to membrane-bound phosphatidylglycerol (PG), which produces lysylphosphatidylglycerol (LPG), a major component of the bacterial membrane with a positive net charge. LPG synthesis contributes to bacterial virulence as it is involved in the resistance mechanism against cationic antimicrobial peptides (CAMP) produces by the host's immune system (defensins, cathelicidins) and by the competing microorganisms.</text>
</comment>
<evidence type="ECO:0000256" key="1">
    <source>
        <dbReference type="ARBA" id="ARBA00004651"/>
    </source>
</evidence>
<keyword evidence="6" id="KW-0443">Lipid metabolism</keyword>
<dbReference type="EMBL" id="JACRWD010000001">
    <property type="protein sequence ID" value="MBC6003286.1"/>
    <property type="molecule type" value="Genomic_DNA"/>
</dbReference>
<evidence type="ECO:0000256" key="4">
    <source>
        <dbReference type="ARBA" id="ARBA00022989"/>
    </source>
</evidence>
<organism evidence="7 8">
    <name type="scientific">Paeniclostridium hominis</name>
    <dbReference type="NCBI Taxonomy" id="2764329"/>
    <lineage>
        <taxon>Bacteria</taxon>
        <taxon>Bacillati</taxon>
        <taxon>Bacillota</taxon>
        <taxon>Clostridia</taxon>
        <taxon>Peptostreptococcales</taxon>
        <taxon>Peptostreptococcaceae</taxon>
        <taxon>Paeniclostridium</taxon>
    </lineage>
</organism>
<dbReference type="NCBIfam" id="TIGR00374">
    <property type="entry name" value="flippase-like domain"/>
    <property type="match status" value="1"/>
</dbReference>
<dbReference type="EC" id="2.3.2.3" evidence="6"/>
<evidence type="ECO:0000256" key="3">
    <source>
        <dbReference type="ARBA" id="ARBA00022692"/>
    </source>
</evidence>
<comment type="catalytic activity">
    <reaction evidence="6">
        <text>L-lysyl-tRNA(Lys) + a 1,2-diacyl-sn-glycero-3-phospho-(1'-sn-glycerol) = a 1,2-diacyl-sn-glycero-3-phospho-1'-(3'-O-L-lysyl)-sn-glycerol + tRNA(Lys)</text>
        <dbReference type="Rhea" id="RHEA:10668"/>
        <dbReference type="Rhea" id="RHEA-COMP:9696"/>
        <dbReference type="Rhea" id="RHEA-COMP:9697"/>
        <dbReference type="ChEBI" id="CHEBI:64716"/>
        <dbReference type="ChEBI" id="CHEBI:75792"/>
        <dbReference type="ChEBI" id="CHEBI:78442"/>
        <dbReference type="ChEBI" id="CHEBI:78529"/>
        <dbReference type="EC" id="2.3.2.3"/>
    </reaction>
</comment>
<keyword evidence="4 6" id="KW-1133">Transmembrane helix</keyword>
<feature type="transmembrane region" description="Helical" evidence="6">
    <location>
        <begin position="82"/>
        <end position="101"/>
    </location>
</feature>
<accession>A0ABR7K2F8</accession>
<dbReference type="PANTHER" id="PTHR37693:SF1">
    <property type="entry name" value="INTEGRAL MEMBRANE PROTEIN"/>
    <property type="match status" value="1"/>
</dbReference>
<keyword evidence="6" id="KW-0046">Antibiotic resistance</keyword>
<feature type="transmembrane region" description="Helical" evidence="6">
    <location>
        <begin position="263"/>
        <end position="280"/>
    </location>
</feature>
<evidence type="ECO:0000256" key="5">
    <source>
        <dbReference type="ARBA" id="ARBA00023136"/>
    </source>
</evidence>
<evidence type="ECO:0000313" key="8">
    <source>
        <dbReference type="Proteomes" id="UP000611796"/>
    </source>
</evidence>
<dbReference type="InterPro" id="IPR022791">
    <property type="entry name" value="L-PG_synthase/AglD"/>
</dbReference>